<dbReference type="CDD" id="cd02226">
    <property type="entry name" value="cupin_YdbB-like"/>
    <property type="match status" value="1"/>
</dbReference>
<keyword evidence="3" id="KW-1185">Reference proteome</keyword>
<sequence length="119" mass="13752">MDSVNLKQKLSLFSEQWTPKIIADLDDNMVCLAKLEGDFVFHAHDNQDEMFLVVEGRLRMDFRDRQVWLEKGEMIVVSKGVEHKPFAPEECCVLLIENKGTAHTGGVDDPRRKDKHDRI</sequence>
<protein>
    <submittedName>
        <fullName evidence="2">Cupin domain-containing protein</fullName>
    </submittedName>
</protein>
<name>A0ABV7D2M6_9PROT</name>
<dbReference type="PANTHER" id="PTHR36114:SF1">
    <property type="entry name" value="16.7 KDA PROTEIN IN WHIE LOCUS"/>
    <property type="match status" value="1"/>
</dbReference>
<gene>
    <name evidence="2" type="ORF">ACFOKA_04035</name>
</gene>
<evidence type="ECO:0000313" key="2">
    <source>
        <dbReference type="EMBL" id="MFC3051071.1"/>
    </source>
</evidence>
<feature type="domain" description="Cupin type-2" evidence="1">
    <location>
        <begin position="30"/>
        <end position="94"/>
    </location>
</feature>
<dbReference type="SUPFAM" id="SSF51182">
    <property type="entry name" value="RmlC-like cupins"/>
    <property type="match status" value="1"/>
</dbReference>
<dbReference type="InterPro" id="IPR011051">
    <property type="entry name" value="RmlC_Cupin_sf"/>
</dbReference>
<evidence type="ECO:0000259" key="1">
    <source>
        <dbReference type="Pfam" id="PF07883"/>
    </source>
</evidence>
<organism evidence="2 3">
    <name type="scientific">Kordiimonas pumila</name>
    <dbReference type="NCBI Taxonomy" id="2161677"/>
    <lineage>
        <taxon>Bacteria</taxon>
        <taxon>Pseudomonadati</taxon>
        <taxon>Pseudomonadota</taxon>
        <taxon>Alphaproteobacteria</taxon>
        <taxon>Kordiimonadales</taxon>
        <taxon>Kordiimonadaceae</taxon>
        <taxon>Kordiimonas</taxon>
    </lineage>
</organism>
<dbReference type="PANTHER" id="PTHR36114">
    <property type="entry name" value="16.7 KDA PROTEIN IN WHIE LOCUS"/>
    <property type="match status" value="1"/>
</dbReference>
<dbReference type="InterPro" id="IPR052044">
    <property type="entry name" value="PKS_Associated_Protein"/>
</dbReference>
<dbReference type="InterPro" id="IPR013096">
    <property type="entry name" value="Cupin_2"/>
</dbReference>
<dbReference type="InterPro" id="IPR014710">
    <property type="entry name" value="RmlC-like_jellyroll"/>
</dbReference>
<reference evidence="3" key="1">
    <citation type="journal article" date="2019" name="Int. J. Syst. Evol. Microbiol.">
        <title>The Global Catalogue of Microorganisms (GCM) 10K type strain sequencing project: providing services to taxonomists for standard genome sequencing and annotation.</title>
        <authorList>
            <consortium name="The Broad Institute Genomics Platform"/>
            <consortium name="The Broad Institute Genome Sequencing Center for Infectious Disease"/>
            <person name="Wu L."/>
            <person name="Ma J."/>
        </authorList>
    </citation>
    <scope>NUCLEOTIDE SEQUENCE [LARGE SCALE GENOMIC DNA]</scope>
    <source>
        <strain evidence="3">KCTC 62164</strain>
    </source>
</reference>
<dbReference type="EMBL" id="JBHRSL010000002">
    <property type="protein sequence ID" value="MFC3051071.1"/>
    <property type="molecule type" value="Genomic_DNA"/>
</dbReference>
<dbReference type="Gene3D" id="2.60.120.10">
    <property type="entry name" value="Jelly Rolls"/>
    <property type="match status" value="1"/>
</dbReference>
<proteinExistence type="predicted"/>
<comment type="caution">
    <text evidence="2">The sequence shown here is derived from an EMBL/GenBank/DDBJ whole genome shotgun (WGS) entry which is preliminary data.</text>
</comment>
<dbReference type="Pfam" id="PF07883">
    <property type="entry name" value="Cupin_2"/>
    <property type="match status" value="1"/>
</dbReference>
<evidence type="ECO:0000313" key="3">
    <source>
        <dbReference type="Proteomes" id="UP001595444"/>
    </source>
</evidence>
<dbReference type="RefSeq" id="WP_194212084.1">
    <property type="nucleotide sequence ID" value="NZ_CP061205.1"/>
</dbReference>
<dbReference type="Proteomes" id="UP001595444">
    <property type="component" value="Unassembled WGS sequence"/>
</dbReference>
<accession>A0ABV7D2M6</accession>